<dbReference type="SUPFAM" id="SSF52518">
    <property type="entry name" value="Thiamin diphosphate-binding fold (THDP-binding)"/>
    <property type="match status" value="2"/>
</dbReference>
<dbReference type="InterPro" id="IPR029061">
    <property type="entry name" value="THDP-binding"/>
</dbReference>
<protein>
    <submittedName>
        <fullName evidence="4">Indolepyruvate ferredoxin oxidoreductase family protein</fullName>
    </submittedName>
</protein>
<evidence type="ECO:0000259" key="3">
    <source>
        <dbReference type="Pfam" id="PF20169"/>
    </source>
</evidence>
<evidence type="ECO:0000313" key="5">
    <source>
        <dbReference type="Proteomes" id="UP001143362"/>
    </source>
</evidence>
<dbReference type="InterPro" id="IPR002869">
    <property type="entry name" value="Pyrv_flavodox_OxRed_cen"/>
</dbReference>
<dbReference type="CDD" id="cd02008">
    <property type="entry name" value="TPP_IOR_alpha"/>
    <property type="match status" value="1"/>
</dbReference>
<dbReference type="SUPFAM" id="SSF53323">
    <property type="entry name" value="Pyruvate-ferredoxin oxidoreductase, PFOR, domain III"/>
    <property type="match status" value="1"/>
</dbReference>
<comment type="caution">
    <text evidence="4">The sequence shown here is derived from an EMBL/GenBank/DDBJ whole genome shotgun (WGS) entry which is preliminary data.</text>
</comment>
<organism evidence="4 5">
    <name type="scientific">Candidatus Litorirhabdus singularis</name>
    <dbReference type="NCBI Taxonomy" id="2518993"/>
    <lineage>
        <taxon>Bacteria</taxon>
        <taxon>Pseudomonadati</taxon>
        <taxon>Pseudomonadota</taxon>
        <taxon>Gammaproteobacteria</taxon>
        <taxon>Cellvibrionales</taxon>
        <taxon>Halieaceae</taxon>
        <taxon>Candidatus Litorirhabdus</taxon>
    </lineage>
</organism>
<dbReference type="Gene3D" id="3.40.50.970">
    <property type="match status" value="1"/>
</dbReference>
<dbReference type="Proteomes" id="UP001143362">
    <property type="component" value="Unassembled WGS sequence"/>
</dbReference>
<dbReference type="RefSeq" id="WP_279246564.1">
    <property type="nucleotide sequence ID" value="NZ_SHNN01000003.1"/>
</dbReference>
<dbReference type="Gene3D" id="3.40.920.10">
    <property type="entry name" value="Pyruvate-ferredoxin oxidoreductase, PFOR, domain III"/>
    <property type="match status" value="1"/>
</dbReference>
<evidence type="ECO:0000256" key="1">
    <source>
        <dbReference type="ARBA" id="ARBA00023002"/>
    </source>
</evidence>
<evidence type="ECO:0000259" key="2">
    <source>
        <dbReference type="Pfam" id="PF01558"/>
    </source>
</evidence>
<dbReference type="PANTHER" id="PTHR48084:SF3">
    <property type="entry name" value="SUBUNIT OF PYRUVATE:FLAVODOXIN OXIDOREDUCTASE"/>
    <property type="match status" value="1"/>
</dbReference>
<dbReference type="SUPFAM" id="SSF52922">
    <property type="entry name" value="TK C-terminal domain-like"/>
    <property type="match status" value="1"/>
</dbReference>
<sequence length="1172" mass="126202">MKEISLADKYTALSGRIYVSGSQALARLPMLQYQRDLAAGLNTAGFISGYRGSPLGVYDLALWQAEEFLQQNQIHFAPGINEDMAATAVWGTQQVKELGESSYDGVFAMWYGKGPGVDRSGDPLKHGNYAGSAQYGGVLVLCGDDHGARSSTTAHQSDHALIHFGMPILNPATLQEYLDFGLYGFALSRYAGCWVGFKCVTDTVEGSASVSVDAGRVQIVEPEDYSLPADGLNIRIGFTPLDAEQLMLERLDAARAFVRANQLDRTVYPGSGKKLGIISSGKAWLDVMDALAQLGIDAAEAERLGLSVYKVAMVWPLEPQGLQRFAADCDALLVVEEKRPVIEEQVAAILYNQSERPQLIGKHDASGAALVPSHGELNPAQVAQIVATVYLAAHPDQELAESLQSLQQQLAAASRGEVAASGLMRIPSFCAGCPHNTSTNVPEGSVAMGGIGCHGLATWMPGRRTQSLTHMGGEGATWIGQAPFMDREHVFQNLGDGTYFHSGLLALRANVAARSNMTYKILLNGAISMTGGQPIEGQSFDGGITAPHIAAQVHAEGVTRIALVTDDLQRHSDKRLFPAITSFHHRDELDAVQRDIRHHKGVSVIIYEQACATERRRLRKRGKLPDVDQRLFINEDVCEGCGDCGVQSNCIALEPVATELGRKRKINQSVCNKDFSCVKGMCPSFVTVYGGKLRSAAAAGEGIDERLLRDLPAPAQTMSAQACNIVVAGVGGSGIVTLGALLGIAAHMEDKPCSVLDITGLSQRNGAVTSHIRFVAANELEVSTRIPQGAADLVLAADLVVAAGAQVLPALSAQRSAVVYNSYVAPTSAFALNADLSFDSDTMEQSLQVRTREGHTHGVDASAVATKLLGNAIGANAFLLGAAWQRGYIPLQFESLERAIELNGVAIEMNLMAFRLGRLSVVDPQQLQTVMGEGVVAVEPAVTEVKEQTLESLLAARERLLTDYQDAAYAQRYRTLVDKVATAERGVLGVEGELSAAVAQNYAKLLAYKDEYEVARLYSSPAFAARLKQQFDGDFRLGVHLAPPLLSRRDPLTGRYPKVEFGPWILQAFRLLAPLKRLRGTALDVFGYAKHRRLERQLISDYEQTIEKVLAELTVANHSTAVQLASQPARIRGFDVVKEAAVAEQAELREQLLAEFSAGGVQPVRMVEPVEA</sequence>
<dbReference type="InterPro" id="IPR019752">
    <property type="entry name" value="Pyrv/ketoisovalerate_OxRed_cat"/>
</dbReference>
<proteinExistence type="predicted"/>
<dbReference type="InterPro" id="IPR046667">
    <property type="entry name" value="DUF6537"/>
</dbReference>
<dbReference type="EMBL" id="SHNN01000003">
    <property type="protein sequence ID" value="MCX2982553.1"/>
    <property type="molecule type" value="Genomic_DNA"/>
</dbReference>
<gene>
    <name evidence="4" type="ORF">EYC98_16950</name>
</gene>
<dbReference type="Pfam" id="PF20169">
    <property type="entry name" value="DUF6537"/>
    <property type="match status" value="1"/>
</dbReference>
<dbReference type="NCBIfam" id="NF009588">
    <property type="entry name" value="PRK13029.1"/>
    <property type="match status" value="1"/>
</dbReference>
<dbReference type="InterPro" id="IPR009014">
    <property type="entry name" value="Transketo_C/PFOR_II"/>
</dbReference>
<dbReference type="NCBIfam" id="NF009589">
    <property type="entry name" value="PRK13030.1"/>
    <property type="match status" value="1"/>
</dbReference>
<feature type="domain" description="Pyruvate/ketoisovalerate oxidoreductase catalytic" evidence="2">
    <location>
        <begin position="731"/>
        <end position="918"/>
    </location>
</feature>
<keyword evidence="5" id="KW-1185">Reference proteome</keyword>
<reference evidence="4" key="1">
    <citation type="submission" date="2019-02" db="EMBL/GenBank/DDBJ databases">
        <authorList>
            <person name="Li S.-H."/>
        </authorList>
    </citation>
    <scope>NUCLEOTIDE SEQUENCE</scope>
    <source>
        <strain evidence="4">IMCC14734</strain>
    </source>
</reference>
<dbReference type="Pfam" id="PF01558">
    <property type="entry name" value="POR"/>
    <property type="match status" value="1"/>
</dbReference>
<evidence type="ECO:0000313" key="4">
    <source>
        <dbReference type="EMBL" id="MCX2982553.1"/>
    </source>
</evidence>
<accession>A0ABT3TJR1</accession>
<feature type="domain" description="DUF6537" evidence="3">
    <location>
        <begin position="951"/>
        <end position="1149"/>
    </location>
</feature>
<name>A0ABT3TJR1_9GAMM</name>
<dbReference type="CDD" id="cd07034">
    <property type="entry name" value="TPP_PYR_PFOR_IOR-alpha_like"/>
    <property type="match status" value="1"/>
</dbReference>
<dbReference type="InterPro" id="IPR002880">
    <property type="entry name" value="Pyrv_Fd/Flavodoxin_OxRdtase_N"/>
</dbReference>
<keyword evidence="1" id="KW-0560">Oxidoreductase</keyword>
<dbReference type="InterPro" id="IPR051457">
    <property type="entry name" value="2-oxoacid:Fd_oxidoreductase"/>
</dbReference>
<dbReference type="PANTHER" id="PTHR48084">
    <property type="entry name" value="2-OXOGLUTARATE OXIDOREDUCTASE SUBUNIT KORB-RELATED"/>
    <property type="match status" value="1"/>
</dbReference>